<keyword evidence="2" id="KW-1185">Reference proteome</keyword>
<accession>A0A9Q9B999</accession>
<name>A0A9Q9B999_9PEZI</name>
<reference evidence="1" key="1">
    <citation type="submission" date="2022-06" db="EMBL/GenBank/DDBJ databases">
        <title>Complete genome sequences of two strains of the flax pathogen Septoria linicola.</title>
        <authorList>
            <person name="Lapalu N."/>
            <person name="Simon A."/>
            <person name="Demenou B."/>
            <person name="Paumier D."/>
            <person name="Guillot M.-P."/>
            <person name="Gout L."/>
            <person name="Valade R."/>
        </authorList>
    </citation>
    <scope>NUCLEOTIDE SEQUENCE</scope>
    <source>
        <strain evidence="1">SE15195</strain>
    </source>
</reference>
<dbReference type="Proteomes" id="UP001056384">
    <property type="component" value="Chromosome 11"/>
</dbReference>
<protein>
    <submittedName>
        <fullName evidence="1">Uncharacterized protein</fullName>
    </submittedName>
</protein>
<dbReference type="EMBL" id="CP099428">
    <property type="protein sequence ID" value="USW58691.1"/>
    <property type="molecule type" value="Genomic_DNA"/>
</dbReference>
<evidence type="ECO:0000313" key="2">
    <source>
        <dbReference type="Proteomes" id="UP001056384"/>
    </source>
</evidence>
<gene>
    <name evidence="1" type="ORF">Slin15195_G120100</name>
</gene>
<proteinExistence type="predicted"/>
<organism evidence="1 2">
    <name type="scientific">Septoria linicola</name>
    <dbReference type="NCBI Taxonomy" id="215465"/>
    <lineage>
        <taxon>Eukaryota</taxon>
        <taxon>Fungi</taxon>
        <taxon>Dikarya</taxon>
        <taxon>Ascomycota</taxon>
        <taxon>Pezizomycotina</taxon>
        <taxon>Dothideomycetes</taxon>
        <taxon>Dothideomycetidae</taxon>
        <taxon>Mycosphaerellales</taxon>
        <taxon>Mycosphaerellaceae</taxon>
        <taxon>Septoria</taxon>
    </lineage>
</organism>
<sequence length="171" mass="19224">MATFAPPPNAAQRTFAIAELLENILLQLDRDEPRAHYGFCLLGPLEQLFTLQRKKMSEPERPSTHCGKCLAKAGTEIIVEKYIQLLGRRVANAMARGFWDKKGSWRQIAIVPAELRCQLVGRVLRVDFQFEEPGCGDQGWAVGKTITCGQVADEMRVNEEFTMCVDVENVL</sequence>
<dbReference type="AlphaFoldDB" id="A0A9Q9B999"/>
<evidence type="ECO:0000313" key="1">
    <source>
        <dbReference type="EMBL" id="USW58691.1"/>
    </source>
</evidence>